<dbReference type="EMBL" id="MNCJ02000324">
    <property type="protein sequence ID" value="KAF5789357.1"/>
    <property type="molecule type" value="Genomic_DNA"/>
</dbReference>
<evidence type="ECO:0000313" key="6">
    <source>
        <dbReference type="Proteomes" id="UP000215914"/>
    </source>
</evidence>
<feature type="transmembrane region" description="Helical" evidence="4">
    <location>
        <begin position="20"/>
        <end position="40"/>
    </location>
</feature>
<proteinExistence type="predicted"/>
<dbReference type="InterPro" id="IPR011011">
    <property type="entry name" value="Znf_FYVE_PHD"/>
</dbReference>
<comment type="caution">
    <text evidence="5">The sequence shown here is derived from an EMBL/GenBank/DDBJ whole genome shotgun (WGS) entry which is preliminary data.</text>
</comment>
<keyword evidence="4" id="KW-0472">Membrane</keyword>
<reference evidence="5" key="2">
    <citation type="submission" date="2020-06" db="EMBL/GenBank/DDBJ databases">
        <title>Helianthus annuus Genome sequencing and assembly Release 2.</title>
        <authorList>
            <person name="Gouzy J."/>
            <person name="Langlade N."/>
            <person name="Munos S."/>
        </authorList>
    </citation>
    <scope>NUCLEOTIDE SEQUENCE</scope>
    <source>
        <tissue evidence="5">Leaves</tissue>
    </source>
</reference>
<keyword evidence="4" id="KW-1133">Transmembrane helix</keyword>
<dbReference type="GO" id="GO:0008270">
    <property type="term" value="F:zinc ion binding"/>
    <property type="evidence" value="ECO:0007669"/>
    <property type="project" value="UniProtKB-KW"/>
</dbReference>
<keyword evidence="6" id="KW-1185">Reference proteome</keyword>
<keyword evidence="3" id="KW-0862">Zinc</keyword>
<keyword evidence="2" id="KW-0863">Zinc-finger</keyword>
<reference evidence="5" key="1">
    <citation type="journal article" date="2017" name="Nature">
        <title>The sunflower genome provides insights into oil metabolism, flowering and Asterid evolution.</title>
        <authorList>
            <person name="Badouin H."/>
            <person name="Gouzy J."/>
            <person name="Grassa C.J."/>
            <person name="Murat F."/>
            <person name="Staton S.E."/>
            <person name="Cottret L."/>
            <person name="Lelandais-Briere C."/>
            <person name="Owens G.L."/>
            <person name="Carrere S."/>
            <person name="Mayjonade B."/>
            <person name="Legrand L."/>
            <person name="Gill N."/>
            <person name="Kane N.C."/>
            <person name="Bowers J.E."/>
            <person name="Hubner S."/>
            <person name="Bellec A."/>
            <person name="Berard A."/>
            <person name="Berges H."/>
            <person name="Blanchet N."/>
            <person name="Boniface M.C."/>
            <person name="Brunel D."/>
            <person name="Catrice O."/>
            <person name="Chaidir N."/>
            <person name="Claudel C."/>
            <person name="Donnadieu C."/>
            <person name="Faraut T."/>
            <person name="Fievet G."/>
            <person name="Helmstetter N."/>
            <person name="King M."/>
            <person name="Knapp S.J."/>
            <person name="Lai Z."/>
            <person name="Le Paslier M.C."/>
            <person name="Lippi Y."/>
            <person name="Lorenzon L."/>
            <person name="Mandel J.R."/>
            <person name="Marage G."/>
            <person name="Marchand G."/>
            <person name="Marquand E."/>
            <person name="Bret-Mestries E."/>
            <person name="Morien E."/>
            <person name="Nambeesan S."/>
            <person name="Nguyen T."/>
            <person name="Pegot-Espagnet P."/>
            <person name="Pouilly N."/>
            <person name="Raftis F."/>
            <person name="Sallet E."/>
            <person name="Schiex T."/>
            <person name="Thomas J."/>
            <person name="Vandecasteele C."/>
            <person name="Vares D."/>
            <person name="Vear F."/>
            <person name="Vautrin S."/>
            <person name="Crespi M."/>
            <person name="Mangin B."/>
            <person name="Burke J.M."/>
            <person name="Salse J."/>
            <person name="Munos S."/>
            <person name="Vincourt P."/>
            <person name="Rieseberg L.H."/>
            <person name="Langlade N.B."/>
        </authorList>
    </citation>
    <scope>NUCLEOTIDE SEQUENCE</scope>
    <source>
        <tissue evidence="5">Leaves</tissue>
    </source>
</reference>
<sequence length="115" mass="13320">MFSRVYFFSAIYIRNLRTKTWFVLRVLILTVVGSFLAMSLEFSGMWSKRTAVGKEKVAKLVDDIYSVKIQNAMFGLWQHMACVVIPEKPMEGILPVPQTNFYCELCRLTRADPFI</sequence>
<dbReference type="Gramene" id="mRNA:HanXRQr2_Chr09g0370291">
    <property type="protein sequence ID" value="mRNA:HanXRQr2_Chr09g0370291"/>
    <property type="gene ID" value="HanXRQr2_Chr09g0370291"/>
</dbReference>
<dbReference type="SUPFAM" id="SSF57903">
    <property type="entry name" value="FYVE/PHD zinc finger"/>
    <property type="match status" value="1"/>
</dbReference>
<evidence type="ECO:0000256" key="4">
    <source>
        <dbReference type="SAM" id="Phobius"/>
    </source>
</evidence>
<organism evidence="5 6">
    <name type="scientific">Helianthus annuus</name>
    <name type="common">Common sunflower</name>
    <dbReference type="NCBI Taxonomy" id="4232"/>
    <lineage>
        <taxon>Eukaryota</taxon>
        <taxon>Viridiplantae</taxon>
        <taxon>Streptophyta</taxon>
        <taxon>Embryophyta</taxon>
        <taxon>Tracheophyta</taxon>
        <taxon>Spermatophyta</taxon>
        <taxon>Magnoliopsida</taxon>
        <taxon>eudicotyledons</taxon>
        <taxon>Gunneridae</taxon>
        <taxon>Pentapetalae</taxon>
        <taxon>asterids</taxon>
        <taxon>campanulids</taxon>
        <taxon>Asterales</taxon>
        <taxon>Asteraceae</taxon>
        <taxon>Asteroideae</taxon>
        <taxon>Heliantheae alliance</taxon>
        <taxon>Heliantheae</taxon>
        <taxon>Helianthus</taxon>
    </lineage>
</organism>
<gene>
    <name evidence="5" type="ORF">HanXRQr2_Chr09g0370291</name>
</gene>
<dbReference type="InterPro" id="IPR013083">
    <property type="entry name" value="Znf_RING/FYVE/PHD"/>
</dbReference>
<name>A0A9K3I3G8_HELAN</name>
<evidence type="ECO:0000256" key="1">
    <source>
        <dbReference type="ARBA" id="ARBA00022723"/>
    </source>
</evidence>
<keyword evidence="5" id="KW-0436">Ligase</keyword>
<keyword evidence="4" id="KW-0812">Transmembrane</keyword>
<evidence type="ECO:0000256" key="2">
    <source>
        <dbReference type="ARBA" id="ARBA00022771"/>
    </source>
</evidence>
<accession>A0A9K3I3G8</accession>
<dbReference type="GO" id="GO:0016874">
    <property type="term" value="F:ligase activity"/>
    <property type="evidence" value="ECO:0007669"/>
    <property type="project" value="UniProtKB-KW"/>
</dbReference>
<protein>
    <submittedName>
        <fullName evidence="5">E3 SUMO-protein ligase SIZ1, plant</fullName>
    </submittedName>
</protein>
<dbReference type="Proteomes" id="UP000215914">
    <property type="component" value="Unassembled WGS sequence"/>
</dbReference>
<dbReference type="AlphaFoldDB" id="A0A9K3I3G8"/>
<keyword evidence="1" id="KW-0479">Metal-binding</keyword>
<evidence type="ECO:0000256" key="3">
    <source>
        <dbReference type="ARBA" id="ARBA00022833"/>
    </source>
</evidence>
<evidence type="ECO:0000313" key="5">
    <source>
        <dbReference type="EMBL" id="KAF5789357.1"/>
    </source>
</evidence>
<dbReference type="Gene3D" id="3.30.40.10">
    <property type="entry name" value="Zinc/RING finger domain, C3HC4 (zinc finger)"/>
    <property type="match status" value="1"/>
</dbReference>